<accession>Q21509</accession>
<feature type="transmembrane region" description="Helical" evidence="1">
    <location>
        <begin position="21"/>
        <end position="39"/>
    </location>
</feature>
<dbReference type="CTD" id="187443"/>
<keyword evidence="1" id="KW-0812">Transmembrane</keyword>
<dbReference type="GeneID" id="187443"/>
<keyword evidence="1" id="KW-0472">Membrane</keyword>
<keyword evidence="1" id="KW-1133">Transmembrane helix</keyword>
<gene>
    <name evidence="2" type="ORF">CELE_M04D8.4</name>
    <name evidence="2 4" type="ORF">M04D8.4</name>
</gene>
<evidence type="ECO:0000313" key="3">
    <source>
        <dbReference type="Proteomes" id="UP000001940"/>
    </source>
</evidence>
<evidence type="ECO:0000313" key="2">
    <source>
        <dbReference type="EMBL" id="CAA83612.2"/>
    </source>
</evidence>
<organism evidence="2 3">
    <name type="scientific">Caenorhabditis elegans</name>
    <dbReference type="NCBI Taxonomy" id="6239"/>
    <lineage>
        <taxon>Eukaryota</taxon>
        <taxon>Metazoa</taxon>
        <taxon>Ecdysozoa</taxon>
        <taxon>Nematoda</taxon>
        <taxon>Chromadorea</taxon>
        <taxon>Rhabditida</taxon>
        <taxon>Rhabditina</taxon>
        <taxon>Rhabditomorpha</taxon>
        <taxon>Rhabditoidea</taxon>
        <taxon>Rhabditidae</taxon>
        <taxon>Peloderinae</taxon>
        <taxon>Caenorhabditis</taxon>
    </lineage>
</organism>
<proteinExistence type="predicted"/>
<keyword evidence="3" id="KW-1185">Reference proteome</keyword>
<dbReference type="AlphaFoldDB" id="Q21509"/>
<dbReference type="UCSC" id="M04D8.4">
    <property type="organism name" value="c. elegans"/>
</dbReference>
<protein>
    <submittedName>
        <fullName evidence="2">RDD domain-containing protein</fullName>
    </submittedName>
</protein>
<name>Q21509_CAEEL</name>
<dbReference type="WormBase" id="M04D8.4">
    <property type="protein sequence ID" value="CE47837"/>
    <property type="gene ID" value="WBGene00010862"/>
</dbReference>
<sequence length="188" mass="21652">MEPPNVSNADQILQLKKWITFIQRLTIFLDISLIVTDSFTYFNFVQKDIPVSDRVTDKIVILCYIAVPVYIYFRAVHIFCHYKIIRDVHHRTILGTNGTQILVKSLIGSRVYIAIFGSFFINSVFGFLIGNPWKGIAASLLHFGGNVFLVKNQCEIAQLAIEMKRRMQPHKEPSDLEKQIYVINFNAQ</sequence>
<feature type="transmembrane region" description="Helical" evidence="1">
    <location>
        <begin position="59"/>
        <end position="80"/>
    </location>
</feature>
<dbReference type="EMBL" id="BX284603">
    <property type="protein sequence ID" value="CAA83612.2"/>
    <property type="molecule type" value="Genomic_DNA"/>
</dbReference>
<dbReference type="AGR" id="WB:WBGene00010862"/>
<feature type="transmembrane region" description="Helical" evidence="1">
    <location>
        <begin position="111"/>
        <end position="130"/>
    </location>
</feature>
<dbReference type="HOGENOM" id="CLU_1442302_0_0_1"/>
<dbReference type="KEGG" id="cel:CELE_M04D8.4"/>
<dbReference type="PIR" id="S43591">
    <property type="entry name" value="S43591"/>
</dbReference>
<evidence type="ECO:0000313" key="4">
    <source>
        <dbReference type="WormBase" id="M04D8.4"/>
    </source>
</evidence>
<reference evidence="2 3" key="1">
    <citation type="journal article" date="1998" name="Science">
        <title>Genome sequence of the nematode C. elegans: a platform for investigating biology.</title>
        <authorList>
            <consortium name="The C. elegans sequencing consortium"/>
            <person name="Sulson J.E."/>
            <person name="Waterston R."/>
        </authorList>
    </citation>
    <scope>NUCLEOTIDE SEQUENCE [LARGE SCALE GENOMIC DNA]</scope>
    <source>
        <strain evidence="2 3">Bristol N2</strain>
    </source>
</reference>
<dbReference type="PaxDb" id="6239-M04D8.4"/>
<dbReference type="InParanoid" id="Q21509"/>
<dbReference type="Proteomes" id="UP000001940">
    <property type="component" value="Chromosome III"/>
</dbReference>
<dbReference type="RefSeq" id="NP_499225.2">
    <property type="nucleotide sequence ID" value="NM_066824.2"/>
</dbReference>
<evidence type="ECO:0000256" key="1">
    <source>
        <dbReference type="SAM" id="Phobius"/>
    </source>
</evidence>